<keyword evidence="8" id="KW-1185">Reference proteome</keyword>
<dbReference type="Proteomes" id="UP001632038">
    <property type="component" value="Unassembled WGS sequence"/>
</dbReference>
<evidence type="ECO:0000313" key="8">
    <source>
        <dbReference type="Proteomes" id="UP001632038"/>
    </source>
</evidence>
<reference evidence="8" key="1">
    <citation type="journal article" date="2024" name="IScience">
        <title>Strigolactones Initiate the Formation of Haustorium-like Structures in Castilleja.</title>
        <authorList>
            <person name="Buerger M."/>
            <person name="Peterson D."/>
            <person name="Chory J."/>
        </authorList>
    </citation>
    <scope>NUCLEOTIDE SEQUENCE [LARGE SCALE GENOMIC DNA]</scope>
</reference>
<evidence type="ECO:0000256" key="1">
    <source>
        <dbReference type="ARBA" id="ARBA00004608"/>
    </source>
</evidence>
<dbReference type="EMBL" id="JAVIJP010000016">
    <property type="protein sequence ID" value="KAL3642151.1"/>
    <property type="molecule type" value="Genomic_DNA"/>
</dbReference>
<dbReference type="AlphaFoldDB" id="A0ABD3DKG2"/>
<dbReference type="InterPro" id="IPR005024">
    <property type="entry name" value="Snf7_fam"/>
</dbReference>
<proteinExistence type="inferred from homology"/>
<protein>
    <submittedName>
        <fullName evidence="7">Uncharacterized protein</fullName>
    </submittedName>
</protein>
<evidence type="ECO:0000256" key="3">
    <source>
        <dbReference type="ARBA" id="ARBA00022448"/>
    </source>
</evidence>
<keyword evidence="4" id="KW-0967">Endosome</keyword>
<sequence length="199" mass="22961">MGNVFVKKPKIRIADRAFISLRTQRRRLCQYQQQVIVEAEKRAARDLVRERKNDIALLVLKRKKPHEDLLKQVDVWLINVEQQLADVEVASKQKAVIESVKAGENAVNVIRGEIDLNDVRKLMDDSAEAKAYRDEINAILGEKLSAEDVEEVLAEFEDLETQVWHFMICSKHQPLQGLSQILCLKFHRIEKVVEEPLPT</sequence>
<organism evidence="7 8">
    <name type="scientific">Castilleja foliolosa</name>
    <dbReference type="NCBI Taxonomy" id="1961234"/>
    <lineage>
        <taxon>Eukaryota</taxon>
        <taxon>Viridiplantae</taxon>
        <taxon>Streptophyta</taxon>
        <taxon>Embryophyta</taxon>
        <taxon>Tracheophyta</taxon>
        <taxon>Spermatophyta</taxon>
        <taxon>Magnoliopsida</taxon>
        <taxon>eudicotyledons</taxon>
        <taxon>Gunneridae</taxon>
        <taxon>Pentapetalae</taxon>
        <taxon>asterids</taxon>
        <taxon>lamiids</taxon>
        <taxon>Lamiales</taxon>
        <taxon>Orobanchaceae</taxon>
        <taxon>Pedicularideae</taxon>
        <taxon>Castillejinae</taxon>
        <taxon>Castilleja</taxon>
    </lineage>
</organism>
<dbReference type="Pfam" id="PF03357">
    <property type="entry name" value="Snf7"/>
    <property type="match status" value="1"/>
</dbReference>
<comment type="caution">
    <text evidence="7">The sequence shown here is derived from an EMBL/GenBank/DDBJ whole genome shotgun (WGS) entry which is preliminary data.</text>
</comment>
<keyword evidence="6" id="KW-0472">Membrane</keyword>
<comment type="subcellular location">
    <subcellularLocation>
        <location evidence="1">Endosome membrane</location>
    </subcellularLocation>
</comment>
<evidence type="ECO:0000313" key="7">
    <source>
        <dbReference type="EMBL" id="KAL3642151.1"/>
    </source>
</evidence>
<dbReference type="PANTHER" id="PTHR22761">
    <property type="entry name" value="CHARGED MULTIVESICULAR BODY PROTEIN"/>
    <property type="match status" value="1"/>
</dbReference>
<dbReference type="PANTHER" id="PTHR22761:SF5">
    <property type="entry name" value="CHARGED MULTIVESICULAR BODY PROTEIN 6"/>
    <property type="match status" value="1"/>
</dbReference>
<evidence type="ECO:0000256" key="2">
    <source>
        <dbReference type="ARBA" id="ARBA00006190"/>
    </source>
</evidence>
<name>A0ABD3DKG2_9LAMI</name>
<keyword evidence="5" id="KW-0653">Protein transport</keyword>
<dbReference type="GO" id="GO:0015031">
    <property type="term" value="P:protein transport"/>
    <property type="evidence" value="ECO:0007669"/>
    <property type="project" value="UniProtKB-KW"/>
</dbReference>
<comment type="similarity">
    <text evidence="2">Belongs to the SNF7 family.</text>
</comment>
<evidence type="ECO:0000256" key="4">
    <source>
        <dbReference type="ARBA" id="ARBA00022753"/>
    </source>
</evidence>
<evidence type="ECO:0000256" key="6">
    <source>
        <dbReference type="ARBA" id="ARBA00023136"/>
    </source>
</evidence>
<accession>A0ABD3DKG2</accession>
<dbReference type="GO" id="GO:0010008">
    <property type="term" value="C:endosome membrane"/>
    <property type="evidence" value="ECO:0007669"/>
    <property type="project" value="UniProtKB-SubCell"/>
</dbReference>
<keyword evidence="3" id="KW-0813">Transport</keyword>
<dbReference type="Gene3D" id="1.10.287.1060">
    <property type="entry name" value="ESAT-6-like"/>
    <property type="match status" value="1"/>
</dbReference>
<evidence type="ECO:0000256" key="5">
    <source>
        <dbReference type="ARBA" id="ARBA00022927"/>
    </source>
</evidence>
<gene>
    <name evidence="7" type="ORF">CASFOL_012966</name>
</gene>